<dbReference type="RefSeq" id="WP_125466652.1">
    <property type="nucleotide sequence ID" value="NZ_RWBG01000001.1"/>
</dbReference>
<organism evidence="1 2">
    <name type="scientific">Mangrovimonas spongiae</name>
    <dbReference type="NCBI Taxonomy" id="2494697"/>
    <lineage>
        <taxon>Bacteria</taxon>
        <taxon>Pseudomonadati</taxon>
        <taxon>Bacteroidota</taxon>
        <taxon>Flavobacteriia</taxon>
        <taxon>Flavobacteriales</taxon>
        <taxon>Flavobacteriaceae</taxon>
        <taxon>Mangrovimonas</taxon>
    </lineage>
</organism>
<name>A0A3R9N8T6_9FLAO</name>
<evidence type="ECO:0000313" key="2">
    <source>
        <dbReference type="Proteomes" id="UP000270620"/>
    </source>
</evidence>
<dbReference type="PROSITE" id="PS51257">
    <property type="entry name" value="PROKAR_LIPOPROTEIN"/>
    <property type="match status" value="1"/>
</dbReference>
<accession>A0A3R9N8T6</accession>
<dbReference type="EMBL" id="RWBG01000001">
    <property type="protein sequence ID" value="RSK41659.1"/>
    <property type="molecule type" value="Genomic_DNA"/>
</dbReference>
<sequence>MRTLLNIIIPILLLTSCSNDDEIENEYSNNLLDSDVQYLLFNDDIRFTDNNFTFSQLDSIVFNYQNQNITKVIGGFEIYDPFSSYLNKRLTNDIYDSIIKLNDTYKVYTHPETAPYYFTDNPENPVEYIISNNQIQKAIRRDGLVLNYYYGDNLILEKNDENLLLRKFYLENNNLIKVEKFKYDLNFEINDKTEILFQEYDSSPNPFKGKHYLLGAFYRSFSENNYSNYVINAYDRLDDGTFQLYYTLEVSTPFGYNDDNYPLFGNYE</sequence>
<reference evidence="1 2" key="1">
    <citation type="submission" date="2018-12" db="EMBL/GenBank/DDBJ databases">
        <title>Mangrovimonas spongiae sp. nov., a novel member of the genus Mangrovimonas isolated from marine sponge.</title>
        <authorList>
            <person name="Zhuang L."/>
            <person name="Luo L."/>
        </authorList>
    </citation>
    <scope>NUCLEOTIDE SEQUENCE [LARGE SCALE GENOMIC DNA]</scope>
    <source>
        <strain evidence="1 2">HN-E26</strain>
    </source>
</reference>
<dbReference type="OrthoDB" id="703951at2"/>
<evidence type="ECO:0000313" key="1">
    <source>
        <dbReference type="EMBL" id="RSK41659.1"/>
    </source>
</evidence>
<comment type="caution">
    <text evidence="1">The sequence shown here is derived from an EMBL/GenBank/DDBJ whole genome shotgun (WGS) entry which is preliminary data.</text>
</comment>
<dbReference type="Proteomes" id="UP000270620">
    <property type="component" value="Unassembled WGS sequence"/>
</dbReference>
<proteinExistence type="predicted"/>
<gene>
    <name evidence="1" type="ORF">EJA19_01935</name>
</gene>
<dbReference type="AlphaFoldDB" id="A0A3R9N8T6"/>
<protein>
    <submittedName>
        <fullName evidence="1">Uncharacterized protein</fullName>
    </submittedName>
</protein>
<keyword evidence="2" id="KW-1185">Reference proteome</keyword>